<protein>
    <submittedName>
        <fullName evidence="2">Uncharacterized protein</fullName>
    </submittedName>
</protein>
<dbReference type="Proteomes" id="UP001066276">
    <property type="component" value="Chromosome 1_2"/>
</dbReference>
<name>A0AAV7W2V4_PLEWA</name>
<dbReference type="EMBL" id="JANPWB010000002">
    <property type="protein sequence ID" value="KAJ1208295.1"/>
    <property type="molecule type" value="Genomic_DNA"/>
</dbReference>
<organism evidence="2 3">
    <name type="scientific">Pleurodeles waltl</name>
    <name type="common">Iberian ribbed newt</name>
    <dbReference type="NCBI Taxonomy" id="8319"/>
    <lineage>
        <taxon>Eukaryota</taxon>
        <taxon>Metazoa</taxon>
        <taxon>Chordata</taxon>
        <taxon>Craniata</taxon>
        <taxon>Vertebrata</taxon>
        <taxon>Euteleostomi</taxon>
        <taxon>Amphibia</taxon>
        <taxon>Batrachia</taxon>
        <taxon>Caudata</taxon>
        <taxon>Salamandroidea</taxon>
        <taxon>Salamandridae</taxon>
        <taxon>Pleurodelinae</taxon>
        <taxon>Pleurodeles</taxon>
    </lineage>
</organism>
<gene>
    <name evidence="2" type="ORF">NDU88_003681</name>
</gene>
<keyword evidence="3" id="KW-1185">Reference proteome</keyword>
<dbReference type="AlphaFoldDB" id="A0AAV7W2V4"/>
<reference evidence="2" key="1">
    <citation type="journal article" date="2022" name="bioRxiv">
        <title>Sequencing and chromosome-scale assembly of the giantPleurodeles waltlgenome.</title>
        <authorList>
            <person name="Brown T."/>
            <person name="Elewa A."/>
            <person name="Iarovenko S."/>
            <person name="Subramanian E."/>
            <person name="Araus A.J."/>
            <person name="Petzold A."/>
            <person name="Susuki M."/>
            <person name="Suzuki K.-i.T."/>
            <person name="Hayashi T."/>
            <person name="Toyoda A."/>
            <person name="Oliveira C."/>
            <person name="Osipova E."/>
            <person name="Leigh N.D."/>
            <person name="Simon A."/>
            <person name="Yun M.H."/>
        </authorList>
    </citation>
    <scope>NUCLEOTIDE SEQUENCE</scope>
    <source>
        <strain evidence="2">20211129_DDA</strain>
        <tissue evidence="2">Liver</tissue>
    </source>
</reference>
<feature type="region of interest" description="Disordered" evidence="1">
    <location>
        <begin position="1"/>
        <end position="89"/>
    </location>
</feature>
<feature type="region of interest" description="Disordered" evidence="1">
    <location>
        <begin position="103"/>
        <end position="131"/>
    </location>
</feature>
<proteinExistence type="predicted"/>
<evidence type="ECO:0000313" key="3">
    <source>
        <dbReference type="Proteomes" id="UP001066276"/>
    </source>
</evidence>
<evidence type="ECO:0000256" key="1">
    <source>
        <dbReference type="SAM" id="MobiDB-lite"/>
    </source>
</evidence>
<accession>A0AAV7W2V4</accession>
<comment type="caution">
    <text evidence="2">The sequence shown here is derived from an EMBL/GenBank/DDBJ whole genome shotgun (WGS) entry which is preliminary data.</text>
</comment>
<evidence type="ECO:0000313" key="2">
    <source>
        <dbReference type="EMBL" id="KAJ1208295.1"/>
    </source>
</evidence>
<sequence length="131" mass="13927">MALRLEVTGEALSGGDWGSDLGPDRSGAPRVRPSRPGPLPALGRAGGRTAAHKRTRNTNGCGERNRPRGETRGLTWQRSDEWGGGGCGRGRKINRITDLLVDRAAGSPPPLKAPATVHTTPKGPRHIQTRN</sequence>